<proteinExistence type="predicted"/>
<dbReference type="RefSeq" id="WP_377933855.1">
    <property type="nucleotide sequence ID" value="NZ_JBHUEA010000010.1"/>
</dbReference>
<organism evidence="2 3">
    <name type="scientific">Amnibacterium endophyticum</name>
    <dbReference type="NCBI Taxonomy" id="2109337"/>
    <lineage>
        <taxon>Bacteria</taxon>
        <taxon>Bacillati</taxon>
        <taxon>Actinomycetota</taxon>
        <taxon>Actinomycetes</taxon>
        <taxon>Micrococcales</taxon>
        <taxon>Microbacteriaceae</taxon>
        <taxon>Amnibacterium</taxon>
    </lineage>
</organism>
<sequence length="185" mass="20376">MADLVYFQPCSLDLRIADAHGDFSWAEPTEQVHAFANEVARRTPTQVLGRRMWEVMRFWESMPDEDGVMGEFGRLWRSADKVVVSTTLDAVDTARTELVPRFDADDLRRRKAAATADLAIGGATLAAAALEAGLIDEIHLLVAPVVVGSGPRALPDGVRIDLDLVEPHSFDGGWTSLRHRVRSAR</sequence>
<evidence type="ECO:0000313" key="3">
    <source>
        <dbReference type="Proteomes" id="UP001597347"/>
    </source>
</evidence>
<evidence type="ECO:0000313" key="2">
    <source>
        <dbReference type="EMBL" id="MFD1721537.1"/>
    </source>
</evidence>
<dbReference type="SUPFAM" id="SSF53597">
    <property type="entry name" value="Dihydrofolate reductase-like"/>
    <property type="match status" value="1"/>
</dbReference>
<gene>
    <name evidence="2" type="ORF">ACFSBI_08245</name>
</gene>
<feature type="domain" description="Bacterial bifunctional deaminase-reductase C-terminal" evidence="1">
    <location>
        <begin position="10"/>
        <end position="165"/>
    </location>
</feature>
<protein>
    <submittedName>
        <fullName evidence="2">Dihydrofolate reductase family protein</fullName>
    </submittedName>
</protein>
<dbReference type="InterPro" id="IPR024072">
    <property type="entry name" value="DHFR-like_dom_sf"/>
</dbReference>
<keyword evidence="3" id="KW-1185">Reference proteome</keyword>
<dbReference type="Pfam" id="PF01872">
    <property type="entry name" value="RibD_C"/>
    <property type="match status" value="1"/>
</dbReference>
<name>A0ABW4LEK3_9MICO</name>
<dbReference type="InterPro" id="IPR002734">
    <property type="entry name" value="RibDG_C"/>
</dbReference>
<dbReference type="EMBL" id="JBHUEA010000010">
    <property type="protein sequence ID" value="MFD1721537.1"/>
    <property type="molecule type" value="Genomic_DNA"/>
</dbReference>
<dbReference type="Proteomes" id="UP001597347">
    <property type="component" value="Unassembled WGS sequence"/>
</dbReference>
<comment type="caution">
    <text evidence="2">The sequence shown here is derived from an EMBL/GenBank/DDBJ whole genome shotgun (WGS) entry which is preliminary data.</text>
</comment>
<reference evidence="3" key="1">
    <citation type="journal article" date="2019" name="Int. J. Syst. Evol. Microbiol.">
        <title>The Global Catalogue of Microorganisms (GCM) 10K type strain sequencing project: providing services to taxonomists for standard genome sequencing and annotation.</title>
        <authorList>
            <consortium name="The Broad Institute Genomics Platform"/>
            <consortium name="The Broad Institute Genome Sequencing Center for Infectious Disease"/>
            <person name="Wu L."/>
            <person name="Ma J."/>
        </authorList>
    </citation>
    <scope>NUCLEOTIDE SEQUENCE [LARGE SCALE GENOMIC DNA]</scope>
    <source>
        <strain evidence="3">CGMCC 1.12471</strain>
    </source>
</reference>
<evidence type="ECO:0000259" key="1">
    <source>
        <dbReference type="Pfam" id="PF01872"/>
    </source>
</evidence>
<dbReference type="Gene3D" id="3.40.430.10">
    <property type="entry name" value="Dihydrofolate Reductase, subunit A"/>
    <property type="match status" value="1"/>
</dbReference>
<accession>A0ABW4LEK3</accession>